<reference evidence="7 9" key="2">
    <citation type="submission" date="2016-10" db="EMBL/GenBank/DDBJ databases">
        <authorList>
            <person name="Varghese N."/>
            <person name="Submissions S."/>
        </authorList>
    </citation>
    <scope>NUCLEOTIDE SEQUENCE [LARGE SCALE GENOMIC DNA]</scope>
    <source>
        <strain evidence="7 9">JB1</strain>
    </source>
</reference>
<dbReference type="EC" id="6.3.3.2" evidence="5"/>
<proteinExistence type="inferred from homology"/>
<keyword evidence="3 4" id="KW-0067">ATP-binding</keyword>
<feature type="binding site" evidence="4">
    <location>
        <position position="49"/>
    </location>
    <ligand>
        <name>substrate</name>
    </ligand>
</feature>
<feature type="binding site" evidence="4">
    <location>
        <position position="54"/>
    </location>
    <ligand>
        <name>substrate</name>
    </ligand>
</feature>
<dbReference type="PANTHER" id="PTHR23407">
    <property type="entry name" value="ATPASE INHIBITOR/5-FORMYLTETRAHYDROFOLATE CYCLO-LIGASE"/>
    <property type="match status" value="1"/>
</dbReference>
<dbReference type="GO" id="GO:0046872">
    <property type="term" value="F:metal ion binding"/>
    <property type="evidence" value="ECO:0007669"/>
    <property type="project" value="UniProtKB-KW"/>
</dbReference>
<dbReference type="RefSeq" id="WP_039696174.1">
    <property type="nucleotide sequence ID" value="NZ_AUZH01000011.1"/>
</dbReference>
<comment type="caution">
    <text evidence="6">The sequence shown here is derived from an EMBL/GenBank/DDBJ whole genome shotgun (WGS) entry which is preliminary data.</text>
</comment>
<evidence type="ECO:0000256" key="2">
    <source>
        <dbReference type="ARBA" id="ARBA00022741"/>
    </source>
</evidence>
<dbReference type="AlphaFoldDB" id="A0A091CBH2"/>
<feature type="binding site" evidence="4">
    <location>
        <begin position="129"/>
        <end position="137"/>
    </location>
    <ligand>
        <name>ATP</name>
        <dbReference type="ChEBI" id="CHEBI:30616"/>
    </ligand>
</feature>
<dbReference type="Gene3D" id="3.40.50.10420">
    <property type="entry name" value="NagB/RpiA/CoA transferase-like"/>
    <property type="match status" value="1"/>
</dbReference>
<dbReference type="InterPro" id="IPR037171">
    <property type="entry name" value="NagB/RpiA_transferase-like"/>
</dbReference>
<keyword evidence="2 4" id="KW-0547">Nucleotide-binding</keyword>
<dbReference type="GO" id="GO:0030272">
    <property type="term" value="F:5-formyltetrahydrofolate cyclo-ligase activity"/>
    <property type="evidence" value="ECO:0007669"/>
    <property type="project" value="UniProtKB-EC"/>
</dbReference>
<dbReference type="PANTHER" id="PTHR23407:SF1">
    <property type="entry name" value="5-FORMYLTETRAHYDROFOLATE CYCLO-LIGASE"/>
    <property type="match status" value="1"/>
</dbReference>
<dbReference type="EMBL" id="AUZH01000011">
    <property type="protein sequence ID" value="KFN88578.1"/>
    <property type="molecule type" value="Genomic_DNA"/>
</dbReference>
<evidence type="ECO:0000256" key="3">
    <source>
        <dbReference type="ARBA" id="ARBA00022840"/>
    </source>
</evidence>
<dbReference type="EMBL" id="FOTG01000006">
    <property type="protein sequence ID" value="SFL29170.1"/>
    <property type="molecule type" value="Genomic_DNA"/>
</dbReference>
<dbReference type="NCBIfam" id="TIGR02727">
    <property type="entry name" value="MTHFS_bact"/>
    <property type="match status" value="1"/>
</dbReference>
<evidence type="ECO:0000313" key="6">
    <source>
        <dbReference type="EMBL" id="KFN88578.1"/>
    </source>
</evidence>
<sequence length="175" mass="19868">MEKVALRKSIITHLKHQDRKEKALKDKALLDDLLASSAYQKADTIATYLAFDFEYNTELLIKQAQKDGKTILVPKTYPHGKMIFCLYDVDNLVKTSFGLWEPAGDQAVDKSKIDLIHVPGVGFNQDGFRIGYGAGYYDRYLADYKGKTISTIYECQKAEFQPDSHDVAVMEVFSR</sequence>
<gene>
    <name evidence="6" type="ORF">H702_02140</name>
    <name evidence="7" type="ORF">SAMN02910290_01247</name>
</gene>
<evidence type="ECO:0000256" key="5">
    <source>
        <dbReference type="RuleBase" id="RU361279"/>
    </source>
</evidence>
<dbReference type="GO" id="GO:0009396">
    <property type="term" value="P:folic acid-containing compound biosynthetic process"/>
    <property type="evidence" value="ECO:0007669"/>
    <property type="project" value="TreeGrafter"/>
</dbReference>
<protein>
    <recommendedName>
        <fullName evidence="5">5-formyltetrahydrofolate cyclo-ligase</fullName>
        <ecNumber evidence="5">6.3.3.2</ecNumber>
    </recommendedName>
</protein>
<dbReference type="InterPro" id="IPR002698">
    <property type="entry name" value="FTHF_cligase"/>
</dbReference>
<feature type="binding site" evidence="4">
    <location>
        <begin position="3"/>
        <end position="7"/>
    </location>
    <ligand>
        <name>ATP</name>
        <dbReference type="ChEBI" id="CHEBI:30616"/>
    </ligand>
</feature>
<reference evidence="6 8" key="1">
    <citation type="journal article" date="2014" name="Genome Announc.">
        <title>Draft Genome Sequences of Streptococcus bovis Strains ATCC 33317 and JB1.</title>
        <authorList>
            <person name="Benahmed F.H."/>
            <person name="Gopinath G.R."/>
            <person name="Harbottle H."/>
            <person name="Cotta M.A."/>
            <person name="Luo Y."/>
            <person name="Henderson C."/>
            <person name="Teri P."/>
            <person name="Soppet D."/>
            <person name="Rasmussen M."/>
            <person name="Whitehead T.R."/>
            <person name="Davidson M."/>
        </authorList>
    </citation>
    <scope>NUCLEOTIDE SEQUENCE [LARGE SCALE GENOMIC DNA]</scope>
    <source>
        <strain evidence="6 8">JB1</strain>
    </source>
</reference>
<organism evidence="6 8">
    <name type="scientific">Streptococcus equinus JB1</name>
    <dbReference type="NCBI Taxonomy" id="1294274"/>
    <lineage>
        <taxon>Bacteria</taxon>
        <taxon>Bacillati</taxon>
        <taxon>Bacillota</taxon>
        <taxon>Bacilli</taxon>
        <taxon>Lactobacillales</taxon>
        <taxon>Streptococcaceae</taxon>
        <taxon>Streptococcus</taxon>
    </lineage>
</organism>
<comment type="cofactor">
    <cofactor evidence="5">
        <name>Mg(2+)</name>
        <dbReference type="ChEBI" id="CHEBI:18420"/>
    </cofactor>
</comment>
<dbReference type="InterPro" id="IPR024185">
    <property type="entry name" value="FTHF_cligase-like_sf"/>
</dbReference>
<dbReference type="Pfam" id="PF01812">
    <property type="entry name" value="5-FTHF_cyc-lig"/>
    <property type="match status" value="1"/>
</dbReference>
<dbReference type="Proteomes" id="UP000182793">
    <property type="component" value="Unassembled WGS sequence"/>
</dbReference>
<keyword evidence="9" id="KW-1185">Reference proteome</keyword>
<evidence type="ECO:0000256" key="1">
    <source>
        <dbReference type="ARBA" id="ARBA00010638"/>
    </source>
</evidence>
<dbReference type="GO" id="GO:0005524">
    <property type="term" value="F:ATP binding"/>
    <property type="evidence" value="ECO:0007669"/>
    <property type="project" value="UniProtKB-KW"/>
</dbReference>
<keyword evidence="6" id="KW-0436">Ligase</keyword>
<keyword evidence="5" id="KW-0479">Metal-binding</keyword>
<evidence type="ECO:0000313" key="8">
    <source>
        <dbReference type="Proteomes" id="UP000029382"/>
    </source>
</evidence>
<dbReference type="Proteomes" id="UP000029382">
    <property type="component" value="Unassembled WGS sequence"/>
</dbReference>
<evidence type="ECO:0000256" key="4">
    <source>
        <dbReference type="PIRSR" id="PIRSR006806-1"/>
    </source>
</evidence>
<accession>A0A091CBH2</accession>
<evidence type="ECO:0000313" key="9">
    <source>
        <dbReference type="Proteomes" id="UP000182793"/>
    </source>
</evidence>
<comment type="catalytic activity">
    <reaction evidence="5">
        <text>(6S)-5-formyl-5,6,7,8-tetrahydrofolate + ATP = (6R)-5,10-methenyltetrahydrofolate + ADP + phosphate</text>
        <dbReference type="Rhea" id="RHEA:10488"/>
        <dbReference type="ChEBI" id="CHEBI:30616"/>
        <dbReference type="ChEBI" id="CHEBI:43474"/>
        <dbReference type="ChEBI" id="CHEBI:57455"/>
        <dbReference type="ChEBI" id="CHEBI:57457"/>
        <dbReference type="ChEBI" id="CHEBI:456216"/>
        <dbReference type="EC" id="6.3.3.2"/>
    </reaction>
</comment>
<name>A0A091CBH2_STREI</name>
<dbReference type="GO" id="GO:0035999">
    <property type="term" value="P:tetrahydrofolate interconversion"/>
    <property type="evidence" value="ECO:0007669"/>
    <property type="project" value="TreeGrafter"/>
</dbReference>
<comment type="similarity">
    <text evidence="1 5">Belongs to the 5-formyltetrahydrofolate cyclo-ligase family.</text>
</comment>
<evidence type="ECO:0000313" key="7">
    <source>
        <dbReference type="EMBL" id="SFL29170.1"/>
    </source>
</evidence>
<dbReference type="PIRSF" id="PIRSF006806">
    <property type="entry name" value="FTHF_cligase"/>
    <property type="match status" value="1"/>
</dbReference>
<keyword evidence="5" id="KW-0460">Magnesium</keyword>
<dbReference type="SUPFAM" id="SSF100950">
    <property type="entry name" value="NagB/RpiA/CoA transferase-like"/>
    <property type="match status" value="1"/>
</dbReference>